<dbReference type="EMBL" id="JAHESD010000021">
    <property type="protein sequence ID" value="MBT1703836.1"/>
    <property type="molecule type" value="Genomic_DNA"/>
</dbReference>
<accession>A0ABS5VR63</accession>
<feature type="domain" description="YCII-related" evidence="2">
    <location>
        <begin position="4"/>
        <end position="109"/>
    </location>
</feature>
<protein>
    <recommendedName>
        <fullName evidence="2">YCII-related domain-containing protein</fullName>
    </recommendedName>
</protein>
<dbReference type="RefSeq" id="WP_254153798.1">
    <property type="nucleotide sequence ID" value="NZ_JAHESD010000021.1"/>
</dbReference>
<evidence type="ECO:0000313" key="4">
    <source>
        <dbReference type="Proteomes" id="UP000772618"/>
    </source>
</evidence>
<reference evidence="3 4" key="1">
    <citation type="submission" date="2021-05" db="EMBL/GenBank/DDBJ databases">
        <title>A Polyphasic approach of four new species of the genus Ohtaekwangia: Ohtaekwangia histidinii sp. nov., Ohtaekwangia cretensis sp. nov., Ohtaekwangia indiensis sp. nov., Ohtaekwangia reichenbachii sp. nov. from diverse environment.</title>
        <authorList>
            <person name="Octaviana S."/>
        </authorList>
    </citation>
    <scope>NUCLEOTIDE SEQUENCE [LARGE SCALE GENOMIC DNA]</scope>
    <source>
        <strain evidence="3 4">PWU20</strain>
    </source>
</reference>
<evidence type="ECO:0000256" key="1">
    <source>
        <dbReference type="ARBA" id="ARBA00007689"/>
    </source>
</evidence>
<evidence type="ECO:0000313" key="3">
    <source>
        <dbReference type="EMBL" id="MBT1703836.1"/>
    </source>
</evidence>
<name>A0ABS5VR63_9BACT</name>
<keyword evidence="4" id="KW-1185">Reference proteome</keyword>
<comment type="similarity">
    <text evidence="1">Belongs to the YciI family.</text>
</comment>
<dbReference type="PANTHER" id="PTHR35174:SF3">
    <property type="entry name" value="BLL7171 PROTEIN"/>
    <property type="match status" value="1"/>
</dbReference>
<proteinExistence type="inferred from homology"/>
<dbReference type="InterPro" id="IPR011008">
    <property type="entry name" value="Dimeric_a/b-barrel"/>
</dbReference>
<sequence>MKHFMLFIREDLDALKNMTEEEMQEDINTMIQWVEALSRSGNYVSGDPLEPEIRVARKEGILTDGPFIETKEALSGYLIIQAENIEQAAQIAQACPLIGRNVKSLEIRPIQKF</sequence>
<organism evidence="3 4">
    <name type="scientific">Chryseosolibacter indicus</name>
    <dbReference type="NCBI Taxonomy" id="2782351"/>
    <lineage>
        <taxon>Bacteria</taxon>
        <taxon>Pseudomonadati</taxon>
        <taxon>Bacteroidota</taxon>
        <taxon>Cytophagia</taxon>
        <taxon>Cytophagales</taxon>
        <taxon>Chryseotaleaceae</taxon>
        <taxon>Chryseosolibacter</taxon>
    </lineage>
</organism>
<comment type="caution">
    <text evidence="3">The sequence shown here is derived from an EMBL/GenBank/DDBJ whole genome shotgun (WGS) entry which is preliminary data.</text>
</comment>
<evidence type="ECO:0000259" key="2">
    <source>
        <dbReference type="Pfam" id="PF03795"/>
    </source>
</evidence>
<gene>
    <name evidence="3" type="ORF">KK060_11125</name>
</gene>
<dbReference type="InterPro" id="IPR005545">
    <property type="entry name" value="YCII"/>
</dbReference>
<dbReference type="SUPFAM" id="SSF54909">
    <property type="entry name" value="Dimeric alpha+beta barrel"/>
    <property type="match status" value="1"/>
</dbReference>
<dbReference type="Pfam" id="PF03795">
    <property type="entry name" value="YCII"/>
    <property type="match status" value="1"/>
</dbReference>
<dbReference type="PANTHER" id="PTHR35174">
    <property type="entry name" value="BLL7171 PROTEIN-RELATED"/>
    <property type="match status" value="1"/>
</dbReference>
<dbReference type="Proteomes" id="UP000772618">
    <property type="component" value="Unassembled WGS sequence"/>
</dbReference>
<dbReference type="Gene3D" id="3.30.70.1060">
    <property type="entry name" value="Dimeric alpha+beta barrel"/>
    <property type="match status" value="1"/>
</dbReference>